<keyword evidence="16" id="KW-0863">Zinc-finger</keyword>
<evidence type="ECO:0000256" key="8">
    <source>
        <dbReference type="ARBA" id="ARBA00022801"/>
    </source>
</evidence>
<evidence type="ECO:0000313" key="21">
    <source>
        <dbReference type="EMBL" id="KAD5508059.1"/>
    </source>
</evidence>
<dbReference type="GO" id="GO:0004519">
    <property type="term" value="F:endonuclease activity"/>
    <property type="evidence" value="ECO:0007669"/>
    <property type="project" value="UniProtKB-KW"/>
</dbReference>
<evidence type="ECO:0000256" key="7">
    <source>
        <dbReference type="ARBA" id="ARBA00022759"/>
    </source>
</evidence>
<feature type="domain" description="Reverse transcriptase" evidence="19">
    <location>
        <begin position="1"/>
        <end position="152"/>
    </location>
</feature>
<dbReference type="InterPro" id="IPR036875">
    <property type="entry name" value="Znf_CCHC_sf"/>
</dbReference>
<evidence type="ECO:0000313" key="22">
    <source>
        <dbReference type="Proteomes" id="UP000326396"/>
    </source>
</evidence>
<dbReference type="Pfam" id="PF17921">
    <property type="entry name" value="Integrase_H2C2"/>
    <property type="match status" value="1"/>
</dbReference>
<dbReference type="SUPFAM" id="SSF53098">
    <property type="entry name" value="Ribonuclease H-like"/>
    <property type="match status" value="1"/>
</dbReference>
<evidence type="ECO:0000256" key="6">
    <source>
        <dbReference type="ARBA" id="ARBA00022750"/>
    </source>
</evidence>
<evidence type="ECO:0000256" key="11">
    <source>
        <dbReference type="ARBA" id="ARBA00022918"/>
    </source>
</evidence>
<reference evidence="21 22" key="1">
    <citation type="submission" date="2019-05" db="EMBL/GenBank/DDBJ databases">
        <title>Mikania micrantha, genome provides insights into the molecular mechanism of rapid growth.</title>
        <authorList>
            <person name="Liu B."/>
        </authorList>
    </citation>
    <scope>NUCLEOTIDE SEQUENCE [LARGE SCALE GENOMIC DNA]</scope>
    <source>
        <strain evidence="21">NLD-2019</strain>
        <tissue evidence="21">Leaf</tissue>
    </source>
</reference>
<keyword evidence="1" id="KW-0645">Protease</keyword>
<dbReference type="InterPro" id="IPR043502">
    <property type="entry name" value="DNA/RNA_pol_sf"/>
</dbReference>
<evidence type="ECO:0000256" key="15">
    <source>
        <dbReference type="ARBA" id="ARBA00023268"/>
    </source>
</evidence>
<keyword evidence="16" id="KW-0862">Zinc</keyword>
<dbReference type="PANTHER" id="PTHR37984">
    <property type="entry name" value="PROTEIN CBG26694"/>
    <property type="match status" value="1"/>
</dbReference>
<keyword evidence="6" id="KW-0064">Aspartyl protease</keyword>
<evidence type="ECO:0000256" key="13">
    <source>
        <dbReference type="ARBA" id="ARBA00023125"/>
    </source>
</evidence>
<evidence type="ECO:0000256" key="1">
    <source>
        <dbReference type="ARBA" id="ARBA00022670"/>
    </source>
</evidence>
<dbReference type="SUPFAM" id="SSF57756">
    <property type="entry name" value="Retrovirus zinc finger-like domains"/>
    <property type="match status" value="1"/>
</dbReference>
<keyword evidence="2" id="KW-0808">Transferase</keyword>
<dbReference type="Gene3D" id="4.10.60.10">
    <property type="entry name" value="Zinc finger, CCHC-type"/>
    <property type="match status" value="1"/>
</dbReference>
<dbReference type="InterPro" id="IPR056924">
    <property type="entry name" value="SH3_Tf2-1"/>
</dbReference>
<dbReference type="PROSITE" id="PS50158">
    <property type="entry name" value="ZF_CCHC"/>
    <property type="match status" value="1"/>
</dbReference>
<dbReference type="Pfam" id="PF24626">
    <property type="entry name" value="SH3_Tf2-1"/>
    <property type="match status" value="1"/>
</dbReference>
<keyword evidence="12" id="KW-0239">DNA-directed DNA polymerase</keyword>
<name>A0A5N6NWX9_9ASTR</name>
<evidence type="ECO:0008006" key="23">
    <source>
        <dbReference type="Google" id="ProtNLM"/>
    </source>
</evidence>
<dbReference type="GO" id="GO:0006508">
    <property type="term" value="P:proteolysis"/>
    <property type="evidence" value="ECO:0007669"/>
    <property type="project" value="UniProtKB-KW"/>
</dbReference>
<dbReference type="PROSITE" id="PS50878">
    <property type="entry name" value="RT_POL"/>
    <property type="match status" value="1"/>
</dbReference>
<dbReference type="Pfam" id="PF00078">
    <property type="entry name" value="RVT_1"/>
    <property type="match status" value="1"/>
</dbReference>
<feature type="region of interest" description="Disordered" evidence="17">
    <location>
        <begin position="1000"/>
        <end position="1051"/>
    </location>
</feature>
<evidence type="ECO:0000256" key="14">
    <source>
        <dbReference type="ARBA" id="ARBA00023172"/>
    </source>
</evidence>
<dbReference type="GO" id="GO:0008270">
    <property type="term" value="F:zinc ion binding"/>
    <property type="evidence" value="ECO:0007669"/>
    <property type="project" value="UniProtKB-KW"/>
</dbReference>
<feature type="compositionally biased region" description="Polar residues" evidence="17">
    <location>
        <begin position="934"/>
        <end position="943"/>
    </location>
</feature>
<dbReference type="InterPro" id="IPR012337">
    <property type="entry name" value="RNaseH-like_sf"/>
</dbReference>
<sequence length="1090" mass="124686">MCVDYRALNKATVADKYPIPNIDELLDELYGATIFSKLDLRSGYYQIRMAPEDIEKTAFRTHSGHYEFKVMPFGLTNAPSTFQAVMNDLFRPFLRRFILVFFDDILIYSANVEQHQEHLAQALKLLQDHKFFAKMSKCCFGQDQVIFLGHVINQHGVGVEEEKIAAVRSWPIPTNVKQVRGFLGLTGYYRRFVKNYGIIARPLTALTKKDGFVWSDVALAAFEALKQALMSTPVLTLPDFSKTFVVECDASSEGIGAILSQNDHPVAYFSKGFSPSNKFKSAYDRELLALVMAVQKWSHYLLGRHFIIRTDHYTLKFLLEQRITTTEQQRLLLKLMPFDFSIVHKAGKENKGADALSRRPHSGEFLALITPYCVEIEEIKAGLHTDPVTNSWIRKLKEAPEGDTEFTLVNQLLFYQAKLVIPDIPNLRLKLLQEAHDTLSGGHGGFLKTYKRLSTRYYWPKMKNDIRLFVQQCVVCQQQKYQALSPAGLLQPLPIPERIWEDVSMDFIVGLPPSNRADTILVVVDRLSKYAHFMCLSHPYTAKHVAAVFCKEVIRLHGFPRSIVSDRDVIFLSHFWQELFRLSHTKLKLSTSYHPQTDGQTEVLNRCLEAYLRCFTSEQPKKWGEYLAWAEYSYNTGYHTSTGTTPFAAVYGREPPLLVPYMVGETPNAELEQQLIDRDHMLKLLRDNLQKAQSRMKNQANTKRRDVNFQVGDFVFLKIQPYRQKTLAKRKYEKLSPRFFGPYRIKKVIGPVSYELELPPEARIHPIFHVSMLKLAHGDYSSTPTPPLPLTNDWELHVQPAAILDHRWTSEAGKTVLEVLVSWKTRPVEESTWEPYDLLAEQFPHFSLEDKANFQAGSNDAIPRKSQAIKMYSRRKKKKIGTAVTNQQFNAIFGSLFNPFGILKDEVIRLEAQPNTQTTVLAAPAAQPLQQTTSHNYSPSDNPIPSRGRGRGRHNNWNRRGGRGRGSGRYQPNPWSNPPTSYPNWAWWTPPPCPYPSQPPWRPNHSPVPPSPPPSQAHFSGYSDPTTPHYPNQPPSSLQGRDQRGKRDKSRVKCYRCEELGHYAYECPKSKPKEEEVNLTQDDGFGPALL</sequence>
<dbReference type="PROSITE" id="PS50994">
    <property type="entry name" value="INTEGRASE"/>
    <property type="match status" value="1"/>
</dbReference>
<dbReference type="InterPro" id="IPR043128">
    <property type="entry name" value="Rev_trsase/Diguanyl_cyclase"/>
</dbReference>
<evidence type="ECO:0000256" key="12">
    <source>
        <dbReference type="ARBA" id="ARBA00022932"/>
    </source>
</evidence>
<keyword evidence="13" id="KW-0238">DNA-binding</keyword>
<evidence type="ECO:0000256" key="4">
    <source>
        <dbReference type="ARBA" id="ARBA00022722"/>
    </source>
</evidence>
<evidence type="ECO:0000256" key="9">
    <source>
        <dbReference type="ARBA" id="ARBA00022842"/>
    </source>
</evidence>
<dbReference type="GO" id="GO:0003677">
    <property type="term" value="F:DNA binding"/>
    <property type="evidence" value="ECO:0007669"/>
    <property type="project" value="UniProtKB-KW"/>
</dbReference>
<evidence type="ECO:0000256" key="5">
    <source>
        <dbReference type="ARBA" id="ARBA00022723"/>
    </source>
</evidence>
<dbReference type="InterPro" id="IPR023780">
    <property type="entry name" value="Chromo_domain"/>
</dbReference>
<dbReference type="Gene3D" id="2.40.50.40">
    <property type="match status" value="1"/>
</dbReference>
<evidence type="ECO:0000256" key="2">
    <source>
        <dbReference type="ARBA" id="ARBA00022679"/>
    </source>
</evidence>
<feature type="compositionally biased region" description="Basic residues" evidence="17">
    <location>
        <begin position="948"/>
        <end position="963"/>
    </location>
</feature>
<feature type="domain" description="Integrase catalytic" evidence="20">
    <location>
        <begin position="490"/>
        <end position="654"/>
    </location>
</feature>
<dbReference type="Pfam" id="PF00098">
    <property type="entry name" value="zf-CCHC"/>
    <property type="match status" value="1"/>
</dbReference>
<comment type="caution">
    <text evidence="21">The sequence shown here is derived from an EMBL/GenBank/DDBJ whole genome shotgun (WGS) entry which is preliminary data.</text>
</comment>
<gene>
    <name evidence="21" type="ORF">E3N88_15762</name>
</gene>
<dbReference type="InterPro" id="IPR001878">
    <property type="entry name" value="Znf_CCHC"/>
</dbReference>
<feature type="region of interest" description="Disordered" evidence="17">
    <location>
        <begin position="1070"/>
        <end position="1090"/>
    </location>
</feature>
<feature type="compositionally biased region" description="Polar residues" evidence="17">
    <location>
        <begin position="1023"/>
        <end position="1040"/>
    </location>
</feature>
<dbReference type="GO" id="GO:0004190">
    <property type="term" value="F:aspartic-type endopeptidase activity"/>
    <property type="evidence" value="ECO:0007669"/>
    <property type="project" value="UniProtKB-KW"/>
</dbReference>
<feature type="compositionally biased region" description="Low complexity" evidence="17">
    <location>
        <begin position="924"/>
        <end position="933"/>
    </location>
</feature>
<protein>
    <recommendedName>
        <fullName evidence="23">Reverse transcriptase</fullName>
    </recommendedName>
</protein>
<dbReference type="GO" id="GO:0003964">
    <property type="term" value="F:RNA-directed DNA polymerase activity"/>
    <property type="evidence" value="ECO:0007669"/>
    <property type="project" value="UniProtKB-KW"/>
</dbReference>
<dbReference type="FunFam" id="3.30.420.10:FF:000032">
    <property type="entry name" value="Retrovirus-related Pol polyprotein from transposon 297-like Protein"/>
    <property type="match status" value="1"/>
</dbReference>
<dbReference type="SUPFAM" id="SSF56672">
    <property type="entry name" value="DNA/RNA polymerases"/>
    <property type="match status" value="1"/>
</dbReference>
<evidence type="ECO:0000256" key="10">
    <source>
        <dbReference type="ARBA" id="ARBA00022908"/>
    </source>
</evidence>
<dbReference type="GO" id="GO:0006310">
    <property type="term" value="P:DNA recombination"/>
    <property type="evidence" value="ECO:0007669"/>
    <property type="project" value="UniProtKB-KW"/>
</dbReference>
<dbReference type="OrthoDB" id="2013610at2759"/>
<keyword evidence="10" id="KW-0229">DNA integration</keyword>
<evidence type="ECO:0000256" key="17">
    <source>
        <dbReference type="SAM" id="MobiDB-lite"/>
    </source>
</evidence>
<dbReference type="SMART" id="SM00343">
    <property type="entry name" value="ZnF_C2HC"/>
    <property type="match status" value="1"/>
</dbReference>
<evidence type="ECO:0000259" key="18">
    <source>
        <dbReference type="PROSITE" id="PS50158"/>
    </source>
</evidence>
<dbReference type="InterPro" id="IPR000477">
    <property type="entry name" value="RT_dom"/>
</dbReference>
<dbReference type="FunFam" id="3.10.10.10:FF:000007">
    <property type="entry name" value="Retrovirus-related Pol polyprotein from transposon 17.6-like Protein"/>
    <property type="match status" value="1"/>
</dbReference>
<dbReference type="InterPro" id="IPR041577">
    <property type="entry name" value="RT_RNaseH_2"/>
</dbReference>
<dbReference type="CDD" id="cd09274">
    <property type="entry name" value="RNase_HI_RT_Ty3"/>
    <property type="match status" value="1"/>
</dbReference>
<accession>A0A5N6NWX9</accession>
<dbReference type="Proteomes" id="UP000326396">
    <property type="component" value="Linkage Group LG16"/>
</dbReference>
<keyword evidence="11" id="KW-0695">RNA-directed DNA polymerase</keyword>
<dbReference type="InterPro" id="IPR041588">
    <property type="entry name" value="Integrase_H2C2"/>
</dbReference>
<dbReference type="GO" id="GO:0003887">
    <property type="term" value="F:DNA-directed DNA polymerase activity"/>
    <property type="evidence" value="ECO:0007669"/>
    <property type="project" value="UniProtKB-KW"/>
</dbReference>
<keyword evidence="4" id="KW-0540">Nuclease</keyword>
<dbReference type="FunFam" id="1.10.340.70:FF:000001">
    <property type="entry name" value="Retrovirus-related Pol polyprotein from transposon gypsy-like Protein"/>
    <property type="match status" value="1"/>
</dbReference>
<organism evidence="21 22">
    <name type="scientific">Mikania micrantha</name>
    <name type="common">bitter vine</name>
    <dbReference type="NCBI Taxonomy" id="192012"/>
    <lineage>
        <taxon>Eukaryota</taxon>
        <taxon>Viridiplantae</taxon>
        <taxon>Streptophyta</taxon>
        <taxon>Embryophyta</taxon>
        <taxon>Tracheophyta</taxon>
        <taxon>Spermatophyta</taxon>
        <taxon>Magnoliopsida</taxon>
        <taxon>eudicotyledons</taxon>
        <taxon>Gunneridae</taxon>
        <taxon>Pentapetalae</taxon>
        <taxon>asterids</taxon>
        <taxon>campanulids</taxon>
        <taxon>Asterales</taxon>
        <taxon>Asteraceae</taxon>
        <taxon>Asteroideae</taxon>
        <taxon>Heliantheae alliance</taxon>
        <taxon>Eupatorieae</taxon>
        <taxon>Mikania</taxon>
    </lineage>
</organism>
<dbReference type="InterPro" id="IPR016197">
    <property type="entry name" value="Chromo-like_dom_sf"/>
</dbReference>
<dbReference type="GO" id="GO:0015074">
    <property type="term" value="P:DNA integration"/>
    <property type="evidence" value="ECO:0007669"/>
    <property type="project" value="UniProtKB-KW"/>
</dbReference>
<dbReference type="SMART" id="SM00298">
    <property type="entry name" value="CHROMO"/>
    <property type="match status" value="1"/>
</dbReference>
<evidence type="ECO:0000259" key="20">
    <source>
        <dbReference type="PROSITE" id="PS50994"/>
    </source>
</evidence>
<evidence type="ECO:0000259" key="19">
    <source>
        <dbReference type="PROSITE" id="PS50878"/>
    </source>
</evidence>
<evidence type="ECO:0000256" key="3">
    <source>
        <dbReference type="ARBA" id="ARBA00022695"/>
    </source>
</evidence>
<feature type="compositionally biased region" description="Pro residues" evidence="17">
    <location>
        <begin position="1000"/>
        <end position="1015"/>
    </location>
</feature>
<dbReference type="AlphaFoldDB" id="A0A5N6NWX9"/>
<keyword evidence="14" id="KW-0233">DNA recombination</keyword>
<keyword evidence="5" id="KW-0479">Metal-binding</keyword>
<dbReference type="SUPFAM" id="SSF54160">
    <property type="entry name" value="Chromo domain-like"/>
    <property type="match status" value="1"/>
</dbReference>
<dbReference type="Gene3D" id="3.30.420.10">
    <property type="entry name" value="Ribonuclease H-like superfamily/Ribonuclease H"/>
    <property type="match status" value="1"/>
</dbReference>
<dbReference type="Gene3D" id="3.30.70.270">
    <property type="match status" value="2"/>
</dbReference>
<evidence type="ECO:0000256" key="16">
    <source>
        <dbReference type="PROSITE-ProRule" id="PRU00047"/>
    </source>
</evidence>
<dbReference type="EMBL" id="SZYD01000008">
    <property type="protein sequence ID" value="KAD5508059.1"/>
    <property type="molecule type" value="Genomic_DNA"/>
</dbReference>
<dbReference type="CDD" id="cd01647">
    <property type="entry name" value="RT_LTR"/>
    <property type="match status" value="1"/>
</dbReference>
<feature type="domain" description="CCHC-type" evidence="18">
    <location>
        <begin position="1053"/>
        <end position="1069"/>
    </location>
</feature>
<dbReference type="Pfam" id="PF17919">
    <property type="entry name" value="RT_RNaseH_2"/>
    <property type="match status" value="1"/>
</dbReference>
<proteinExistence type="predicted"/>
<dbReference type="InterPro" id="IPR036397">
    <property type="entry name" value="RNaseH_sf"/>
</dbReference>
<dbReference type="InterPro" id="IPR000953">
    <property type="entry name" value="Chromo/chromo_shadow_dom"/>
</dbReference>
<keyword evidence="8" id="KW-0378">Hydrolase</keyword>
<keyword evidence="9" id="KW-0460">Magnesium</keyword>
<dbReference type="FunFam" id="3.30.70.270:FF:000020">
    <property type="entry name" value="Transposon Tf2-6 polyprotein-like Protein"/>
    <property type="match status" value="1"/>
</dbReference>
<keyword evidence="15" id="KW-0511">Multifunctional enzyme</keyword>
<dbReference type="InterPro" id="IPR050951">
    <property type="entry name" value="Retrovirus_Pol_polyprotein"/>
</dbReference>
<keyword evidence="3" id="KW-0548">Nucleotidyltransferase</keyword>
<keyword evidence="22" id="KW-1185">Reference proteome</keyword>
<feature type="region of interest" description="Disordered" evidence="17">
    <location>
        <begin position="924"/>
        <end position="976"/>
    </location>
</feature>
<dbReference type="InterPro" id="IPR001584">
    <property type="entry name" value="Integrase_cat-core"/>
</dbReference>
<dbReference type="Pfam" id="PF00385">
    <property type="entry name" value="Chromo"/>
    <property type="match status" value="1"/>
</dbReference>
<dbReference type="Gene3D" id="1.10.340.70">
    <property type="match status" value="1"/>
</dbReference>
<keyword evidence="7" id="KW-0255">Endonuclease</keyword>
<dbReference type="PANTHER" id="PTHR37984:SF5">
    <property type="entry name" value="PROTEIN NYNRIN-LIKE"/>
    <property type="match status" value="1"/>
</dbReference>
<dbReference type="Gene3D" id="3.10.10.10">
    <property type="entry name" value="HIV Type 1 Reverse Transcriptase, subunit A, domain 1"/>
    <property type="match status" value="1"/>
</dbReference>